<reference evidence="1 2" key="1">
    <citation type="journal article" date="2021" name="Elife">
        <title>Chloroplast acquisition without the gene transfer in kleptoplastic sea slugs, Plakobranchus ocellatus.</title>
        <authorList>
            <person name="Maeda T."/>
            <person name="Takahashi S."/>
            <person name="Yoshida T."/>
            <person name="Shimamura S."/>
            <person name="Takaki Y."/>
            <person name="Nagai Y."/>
            <person name="Toyoda A."/>
            <person name="Suzuki Y."/>
            <person name="Arimoto A."/>
            <person name="Ishii H."/>
            <person name="Satoh N."/>
            <person name="Nishiyama T."/>
            <person name="Hasebe M."/>
            <person name="Maruyama T."/>
            <person name="Minagawa J."/>
            <person name="Obokata J."/>
            <person name="Shigenobu S."/>
        </authorList>
    </citation>
    <scope>NUCLEOTIDE SEQUENCE [LARGE SCALE GENOMIC DNA]</scope>
</reference>
<dbReference type="EMBL" id="BLXT01003749">
    <property type="protein sequence ID" value="GFO05572.1"/>
    <property type="molecule type" value="Genomic_DNA"/>
</dbReference>
<evidence type="ECO:0000313" key="2">
    <source>
        <dbReference type="Proteomes" id="UP000735302"/>
    </source>
</evidence>
<evidence type="ECO:0000313" key="1">
    <source>
        <dbReference type="EMBL" id="GFO05572.1"/>
    </source>
</evidence>
<organism evidence="1 2">
    <name type="scientific">Plakobranchus ocellatus</name>
    <dbReference type="NCBI Taxonomy" id="259542"/>
    <lineage>
        <taxon>Eukaryota</taxon>
        <taxon>Metazoa</taxon>
        <taxon>Spiralia</taxon>
        <taxon>Lophotrochozoa</taxon>
        <taxon>Mollusca</taxon>
        <taxon>Gastropoda</taxon>
        <taxon>Heterobranchia</taxon>
        <taxon>Euthyneura</taxon>
        <taxon>Panpulmonata</taxon>
        <taxon>Sacoglossa</taxon>
        <taxon>Placobranchoidea</taxon>
        <taxon>Plakobranchidae</taxon>
        <taxon>Plakobranchus</taxon>
    </lineage>
</organism>
<name>A0AAV4AEB1_9GAST</name>
<keyword evidence="2" id="KW-1185">Reference proteome</keyword>
<sequence>MSTDELVANGYSSTSCSQMKGSICTDELVVANSYNSSTQRQLRLRQTSENMQLCLHVGYAQVELGAG</sequence>
<comment type="caution">
    <text evidence="1">The sequence shown here is derived from an EMBL/GenBank/DDBJ whole genome shotgun (WGS) entry which is preliminary data.</text>
</comment>
<proteinExistence type="predicted"/>
<gene>
    <name evidence="1" type="ORF">PoB_003207700</name>
</gene>
<protein>
    <submittedName>
        <fullName evidence="1">Uncharacterized protein</fullName>
    </submittedName>
</protein>
<accession>A0AAV4AEB1</accession>
<dbReference type="AlphaFoldDB" id="A0AAV4AEB1"/>
<dbReference type="Proteomes" id="UP000735302">
    <property type="component" value="Unassembled WGS sequence"/>
</dbReference>